<reference evidence="3" key="1">
    <citation type="submission" date="2016-11" db="EMBL/GenBank/DDBJ databases">
        <authorList>
            <person name="Varghese N."/>
            <person name="Submissions S."/>
        </authorList>
    </citation>
    <scope>NUCLEOTIDE SEQUENCE [LARGE SCALE GENOMIC DNA]</scope>
    <source>
        <strain evidence="3">DSM 22638</strain>
    </source>
</reference>
<feature type="chain" id="PRO_5012002402" evidence="1">
    <location>
        <begin position="20"/>
        <end position="46"/>
    </location>
</feature>
<feature type="signal peptide" evidence="1">
    <location>
        <begin position="1"/>
        <end position="19"/>
    </location>
</feature>
<protein>
    <submittedName>
        <fullName evidence="2">Uncharacterized protein</fullName>
    </submittedName>
</protein>
<evidence type="ECO:0000313" key="3">
    <source>
        <dbReference type="Proteomes" id="UP000184532"/>
    </source>
</evidence>
<dbReference type="Proteomes" id="UP000184532">
    <property type="component" value="Unassembled WGS sequence"/>
</dbReference>
<dbReference type="RefSeq" id="WP_165614855.1">
    <property type="nucleotide sequence ID" value="NZ_FQWL01000001.1"/>
</dbReference>
<gene>
    <name evidence="2" type="ORF">SAMN04488116_0974</name>
</gene>
<keyword evidence="1" id="KW-0732">Signal</keyword>
<sequence>MNTKRLFFGMLAVAFLAMTAVSTGVVDIDKDQTTSVKKKNVKRSNR</sequence>
<keyword evidence="3" id="KW-1185">Reference proteome</keyword>
<proteinExistence type="predicted"/>
<evidence type="ECO:0000256" key="1">
    <source>
        <dbReference type="SAM" id="SignalP"/>
    </source>
</evidence>
<dbReference type="EMBL" id="FQWL01000001">
    <property type="protein sequence ID" value="SHG32739.1"/>
    <property type="molecule type" value="Genomic_DNA"/>
</dbReference>
<name>A0A1M5IXF8_9FLAO</name>
<dbReference type="AlphaFoldDB" id="A0A1M5IXF8"/>
<organism evidence="2 3">
    <name type="scientific">Flagellimonas flava</name>
    <dbReference type="NCBI Taxonomy" id="570519"/>
    <lineage>
        <taxon>Bacteria</taxon>
        <taxon>Pseudomonadati</taxon>
        <taxon>Bacteroidota</taxon>
        <taxon>Flavobacteriia</taxon>
        <taxon>Flavobacteriales</taxon>
        <taxon>Flavobacteriaceae</taxon>
        <taxon>Flagellimonas</taxon>
    </lineage>
</organism>
<accession>A0A1M5IXF8</accession>
<evidence type="ECO:0000313" key="2">
    <source>
        <dbReference type="EMBL" id="SHG32739.1"/>
    </source>
</evidence>
<dbReference type="STRING" id="570519.SAMN04488116_0974"/>